<dbReference type="Pfam" id="PF01706">
    <property type="entry name" value="FliG_C"/>
    <property type="match status" value="1"/>
</dbReference>
<dbReference type="GO" id="GO:0009288">
    <property type="term" value="C:bacterial-type flagellum"/>
    <property type="evidence" value="ECO:0007669"/>
    <property type="project" value="InterPro"/>
</dbReference>
<dbReference type="PATRIC" id="fig|1280953.3.peg.92"/>
<feature type="domain" description="Flagellar motor switch protein FliG middle" evidence="3">
    <location>
        <begin position="96"/>
        <end position="166"/>
    </location>
</feature>
<dbReference type="OrthoDB" id="9780302at2"/>
<dbReference type="PANTHER" id="PTHR30534">
    <property type="entry name" value="FLAGELLAR MOTOR SWITCH PROTEIN FLIG"/>
    <property type="match status" value="1"/>
</dbReference>
<dbReference type="InterPro" id="IPR011002">
    <property type="entry name" value="FliG_a-hlx"/>
</dbReference>
<dbReference type="InterPro" id="IPR023087">
    <property type="entry name" value="Flg_Motor_Flig_C"/>
</dbReference>
<dbReference type="PANTHER" id="PTHR30534:SF0">
    <property type="entry name" value="FLAGELLAR MOTOR SWITCH PROTEIN FLIG"/>
    <property type="match status" value="1"/>
</dbReference>
<accession>A0A059GCU6</accession>
<keyword evidence="4" id="KW-0282">Flagellum</keyword>
<dbReference type="Gene3D" id="1.10.220.30">
    <property type="match status" value="2"/>
</dbReference>
<organism evidence="4 5">
    <name type="scientific">Hyphomonas oceanitis SCH89</name>
    <dbReference type="NCBI Taxonomy" id="1280953"/>
    <lineage>
        <taxon>Bacteria</taxon>
        <taxon>Pseudomonadati</taxon>
        <taxon>Pseudomonadota</taxon>
        <taxon>Alphaproteobacteria</taxon>
        <taxon>Hyphomonadales</taxon>
        <taxon>Hyphomonadaceae</taxon>
        <taxon>Hyphomonas</taxon>
    </lineage>
</organism>
<comment type="function">
    <text evidence="1">FliG is one of three proteins (FliG, FliN, FliM) that forms the rotor-mounted switch complex (C ring), located at the base of the basal body. This complex interacts with the CheY and CheZ chemotaxis proteins, in addition to contacting components of the motor that determine the direction of flagellar rotation.</text>
</comment>
<evidence type="ECO:0000313" key="4">
    <source>
        <dbReference type="EMBL" id="KDA04313.1"/>
    </source>
</evidence>
<comment type="caution">
    <text evidence="4">The sequence shown here is derived from an EMBL/GenBank/DDBJ whole genome shotgun (WGS) entry which is preliminary data.</text>
</comment>
<dbReference type="Proteomes" id="UP000024942">
    <property type="component" value="Unassembled WGS sequence"/>
</dbReference>
<reference evidence="4 5" key="1">
    <citation type="journal article" date="2014" name="Antonie Van Leeuwenhoek">
        <title>Hyphomonas beringensis sp. nov. and Hyphomonas chukchiensis sp. nov., isolated from surface seawater of the Bering Sea and Chukchi Sea.</title>
        <authorList>
            <person name="Li C."/>
            <person name="Lai Q."/>
            <person name="Li G."/>
            <person name="Dong C."/>
            <person name="Wang J."/>
            <person name="Liao Y."/>
            <person name="Shao Z."/>
        </authorList>
    </citation>
    <scope>NUCLEOTIDE SEQUENCE [LARGE SCALE GENOMIC DNA]</scope>
    <source>
        <strain evidence="4 5">SCH89</strain>
    </source>
</reference>
<dbReference type="EMBL" id="ARYL01000001">
    <property type="protein sequence ID" value="KDA04313.1"/>
    <property type="molecule type" value="Genomic_DNA"/>
</dbReference>
<dbReference type="STRING" id="1280953.HOC_00470"/>
<dbReference type="GO" id="GO:0071973">
    <property type="term" value="P:bacterial-type flagellum-dependent cell motility"/>
    <property type="evidence" value="ECO:0007669"/>
    <property type="project" value="InterPro"/>
</dbReference>
<gene>
    <name evidence="4" type="ORF">HOC_00470</name>
</gene>
<dbReference type="RefSeq" id="WP_035534670.1">
    <property type="nucleotide sequence ID" value="NZ_ARYL01000001.1"/>
</dbReference>
<dbReference type="AlphaFoldDB" id="A0A059GCU6"/>
<dbReference type="eggNOG" id="COG1536">
    <property type="taxonomic scope" value="Bacteria"/>
</dbReference>
<protein>
    <submittedName>
        <fullName evidence="4">Putative flagellar motor switch protein FliG</fullName>
    </submittedName>
</protein>
<dbReference type="Pfam" id="PF14841">
    <property type="entry name" value="FliG_M"/>
    <property type="match status" value="1"/>
</dbReference>
<keyword evidence="4" id="KW-0969">Cilium</keyword>
<dbReference type="GO" id="GO:0003774">
    <property type="term" value="F:cytoskeletal motor activity"/>
    <property type="evidence" value="ECO:0007669"/>
    <property type="project" value="InterPro"/>
</dbReference>
<name>A0A059GCU6_9PROT</name>
<feature type="domain" description="Flagellar motor switch protein FliG C-terminal" evidence="2">
    <location>
        <begin position="195"/>
        <end position="299"/>
    </location>
</feature>
<evidence type="ECO:0000313" key="5">
    <source>
        <dbReference type="Proteomes" id="UP000024942"/>
    </source>
</evidence>
<evidence type="ECO:0000256" key="1">
    <source>
        <dbReference type="ARBA" id="ARBA00025598"/>
    </source>
</evidence>
<dbReference type="InterPro" id="IPR032779">
    <property type="entry name" value="FliG_M"/>
</dbReference>
<dbReference type="InterPro" id="IPR000090">
    <property type="entry name" value="Flg_Motor_Flig"/>
</dbReference>
<sequence length="312" mass="33433">MSALAVIPATNITARDGLARSARLMRALGPEAAGIWAELEPDEARKLTAAMDALDDNMDGETEAARSFLDAHRSLGPATKTTGSVWSRLSALDTGALANLFVDEHPQTLAFVLSRLQGDASARLLRALSPRVAIDAMHRLLHLGPVHPGAAASLESYIAQQIDSLHGNARQGGHESVARIFDRLDSRLEKSFLAALDTAEPGAGEKVRALMFTFDDLARLDAAGLQTLLASADRSTLIIALKGAREETAAAFFRNMTRRAGDLLRDEISAHGAVRRSEVEAARQALVSLARDLMARGDIRATGGREDEELIE</sequence>
<evidence type="ECO:0000259" key="2">
    <source>
        <dbReference type="Pfam" id="PF01706"/>
    </source>
</evidence>
<evidence type="ECO:0000259" key="3">
    <source>
        <dbReference type="Pfam" id="PF14841"/>
    </source>
</evidence>
<keyword evidence="5" id="KW-1185">Reference proteome</keyword>
<proteinExistence type="predicted"/>
<dbReference type="SUPFAM" id="SSF48029">
    <property type="entry name" value="FliG"/>
    <property type="match status" value="1"/>
</dbReference>
<keyword evidence="4" id="KW-0966">Cell projection</keyword>
<dbReference type="GO" id="GO:0006935">
    <property type="term" value="P:chemotaxis"/>
    <property type="evidence" value="ECO:0007669"/>
    <property type="project" value="InterPro"/>
</dbReference>